<keyword evidence="2" id="KW-1185">Reference proteome</keyword>
<gene>
    <name evidence="1" type="ORF">PSTT_01129</name>
</gene>
<protein>
    <submittedName>
        <fullName evidence="1">Uncharacterized protein</fullName>
    </submittedName>
</protein>
<reference evidence="1" key="1">
    <citation type="submission" date="2017-12" db="EMBL/GenBank/DDBJ databases">
        <title>Gene loss provides genomic basis for host adaptation in cereal stripe rust fungi.</title>
        <authorList>
            <person name="Xia C."/>
        </authorList>
    </citation>
    <scope>NUCLEOTIDE SEQUENCE [LARGE SCALE GENOMIC DNA]</scope>
    <source>
        <strain evidence="1">93-210</strain>
    </source>
</reference>
<evidence type="ECO:0000313" key="1">
    <source>
        <dbReference type="EMBL" id="POW16676.1"/>
    </source>
</evidence>
<dbReference type="VEuPathDB" id="FungiDB:PSHT_00450"/>
<evidence type="ECO:0000313" key="2">
    <source>
        <dbReference type="Proteomes" id="UP000239156"/>
    </source>
</evidence>
<organism evidence="1 2">
    <name type="scientific">Puccinia striiformis</name>
    <dbReference type="NCBI Taxonomy" id="27350"/>
    <lineage>
        <taxon>Eukaryota</taxon>
        <taxon>Fungi</taxon>
        <taxon>Dikarya</taxon>
        <taxon>Basidiomycota</taxon>
        <taxon>Pucciniomycotina</taxon>
        <taxon>Pucciniomycetes</taxon>
        <taxon>Pucciniales</taxon>
        <taxon>Pucciniaceae</taxon>
        <taxon>Puccinia</taxon>
    </lineage>
</organism>
<proteinExistence type="predicted"/>
<sequence length="241" mass="27068">MTTSNRRAEELELLSPFAKSRRLEFMKYRIIVDLEASDILTGRSSMAYHYYTIGQYSKAANESKRFWVARGESLVIIQFHINAVLSCFGAQMTLQELYDATSGTAIGWGHSLFNELASLHATIKILREPKNGGLERGPISVQRRSQVMNCNRNHKAAVQLLSKSLGSLPTKVINPDETLKDLPVELHLSLAKGYISLGQPTSALTTLEQVLNSKTNLSMAWSHKLFKRMAKLCWGLKKRIT</sequence>
<dbReference type="AlphaFoldDB" id="A0A2S4W4N4"/>
<dbReference type="Proteomes" id="UP000239156">
    <property type="component" value="Unassembled WGS sequence"/>
</dbReference>
<dbReference type="EMBL" id="PKSL01000006">
    <property type="protein sequence ID" value="POW16676.1"/>
    <property type="molecule type" value="Genomic_DNA"/>
</dbReference>
<name>A0A2S4W4N4_9BASI</name>
<accession>A0A2S4W4N4</accession>
<feature type="non-terminal residue" evidence="1">
    <location>
        <position position="241"/>
    </location>
</feature>
<dbReference type="VEuPathDB" id="FungiDB:PSTT_01129"/>
<comment type="caution">
    <text evidence="1">The sequence shown here is derived from an EMBL/GenBank/DDBJ whole genome shotgun (WGS) entry which is preliminary data.</text>
</comment>